<organism evidence="2 3">
    <name type="scientific">Micromonospora inositola</name>
    <dbReference type="NCBI Taxonomy" id="47865"/>
    <lineage>
        <taxon>Bacteria</taxon>
        <taxon>Bacillati</taxon>
        <taxon>Actinomycetota</taxon>
        <taxon>Actinomycetes</taxon>
        <taxon>Micromonosporales</taxon>
        <taxon>Micromonosporaceae</taxon>
        <taxon>Micromonospora</taxon>
    </lineage>
</organism>
<dbReference type="AlphaFoldDB" id="A0A1C5HZ67"/>
<evidence type="ECO:0000313" key="2">
    <source>
        <dbReference type="EMBL" id="SCG51252.1"/>
    </source>
</evidence>
<dbReference type="Proteomes" id="UP000198221">
    <property type="component" value="Chromosome I"/>
</dbReference>
<gene>
    <name evidence="2" type="ORF">GA0070613_2020</name>
</gene>
<sequence>MLRVGGSGAEGRMDEVLVTPPTGHRLSAYYPAGGDENAARPVEGRRKASTYLAELSRRVSNTSQFLCTFGHPP</sequence>
<reference evidence="3" key="1">
    <citation type="submission" date="2016-06" db="EMBL/GenBank/DDBJ databases">
        <authorList>
            <person name="Varghese N."/>
            <person name="Submissions Spin"/>
        </authorList>
    </citation>
    <scope>NUCLEOTIDE SEQUENCE [LARGE SCALE GENOMIC DNA]</scope>
    <source>
        <strain evidence="3">DSM 43819</strain>
    </source>
</reference>
<proteinExistence type="predicted"/>
<dbReference type="RefSeq" id="WP_157746312.1">
    <property type="nucleotide sequence ID" value="NZ_LT607754.1"/>
</dbReference>
<name>A0A1C5HZ67_9ACTN</name>
<accession>A0A1C5HZ67</accession>
<feature type="region of interest" description="Disordered" evidence="1">
    <location>
        <begin position="1"/>
        <end position="22"/>
    </location>
</feature>
<evidence type="ECO:0000313" key="3">
    <source>
        <dbReference type="Proteomes" id="UP000198221"/>
    </source>
</evidence>
<keyword evidence="3" id="KW-1185">Reference proteome</keyword>
<evidence type="ECO:0000256" key="1">
    <source>
        <dbReference type="SAM" id="MobiDB-lite"/>
    </source>
</evidence>
<dbReference type="EMBL" id="LT607754">
    <property type="protein sequence ID" value="SCG51252.1"/>
    <property type="molecule type" value="Genomic_DNA"/>
</dbReference>
<protein>
    <submittedName>
        <fullName evidence="2">Uncharacterized protein</fullName>
    </submittedName>
</protein>